<protein>
    <submittedName>
        <fullName evidence="1">14326_t:CDS:1</fullName>
    </submittedName>
</protein>
<proteinExistence type="predicted"/>
<reference evidence="1" key="1">
    <citation type="submission" date="2021-06" db="EMBL/GenBank/DDBJ databases">
        <authorList>
            <person name="Kallberg Y."/>
            <person name="Tangrot J."/>
            <person name="Rosling A."/>
        </authorList>
    </citation>
    <scope>NUCLEOTIDE SEQUENCE</scope>
    <source>
        <strain evidence="1">MA461A</strain>
    </source>
</reference>
<accession>A0ACA9P9I9</accession>
<evidence type="ECO:0000313" key="2">
    <source>
        <dbReference type="Proteomes" id="UP000789920"/>
    </source>
</evidence>
<name>A0ACA9P9I9_9GLOM</name>
<dbReference type="EMBL" id="CAJVQC010018114">
    <property type="protein sequence ID" value="CAG8690796.1"/>
    <property type="molecule type" value="Genomic_DNA"/>
</dbReference>
<evidence type="ECO:0000313" key="1">
    <source>
        <dbReference type="EMBL" id="CAG8690796.1"/>
    </source>
</evidence>
<comment type="caution">
    <text evidence="1">The sequence shown here is derived from an EMBL/GenBank/DDBJ whole genome shotgun (WGS) entry which is preliminary data.</text>
</comment>
<keyword evidence="2" id="KW-1185">Reference proteome</keyword>
<sequence>YILLGYSYYIGIKQSSTTSGEESDNLFSTIITSILAVYDWSSISFNNLNFWPLIIIGVIGSFLFAIILQNVIISFMSDAFSDAVANSKRGVYRFQIYLIHDFALLEESLGFNNLDSRFKDKIRAKYICFYDDPSITNSWKEKSEKMKSKPYPKLPILCKSGFESWSVESCEFVWEKSAEEDWPYDCF</sequence>
<organism evidence="1 2">
    <name type="scientific">Racocetra persica</name>
    <dbReference type="NCBI Taxonomy" id="160502"/>
    <lineage>
        <taxon>Eukaryota</taxon>
        <taxon>Fungi</taxon>
        <taxon>Fungi incertae sedis</taxon>
        <taxon>Mucoromycota</taxon>
        <taxon>Glomeromycotina</taxon>
        <taxon>Glomeromycetes</taxon>
        <taxon>Diversisporales</taxon>
        <taxon>Gigasporaceae</taxon>
        <taxon>Racocetra</taxon>
    </lineage>
</organism>
<feature type="non-terminal residue" evidence="1">
    <location>
        <position position="1"/>
    </location>
</feature>
<dbReference type="Proteomes" id="UP000789920">
    <property type="component" value="Unassembled WGS sequence"/>
</dbReference>
<gene>
    <name evidence="1" type="ORF">RPERSI_LOCUS9538</name>
</gene>